<evidence type="ECO:0000313" key="20">
    <source>
        <dbReference type="Proteomes" id="UP000247696"/>
    </source>
</evidence>
<keyword evidence="9" id="KW-0479">Metal-binding</keyword>
<dbReference type="CDD" id="cd16917">
    <property type="entry name" value="HATPase_UhpB-NarQ-NarX-like"/>
    <property type="match status" value="1"/>
</dbReference>
<feature type="transmembrane region" description="Helical" evidence="17">
    <location>
        <begin position="60"/>
        <end position="93"/>
    </location>
</feature>
<evidence type="ECO:0000259" key="18">
    <source>
        <dbReference type="PROSITE" id="PS50109"/>
    </source>
</evidence>
<name>A0A2Z3YWG5_9CORY</name>
<keyword evidence="17" id="KW-0472">Membrane</keyword>
<dbReference type="EMBL" id="CP024988">
    <property type="protein sequence ID" value="AWT27300.1"/>
    <property type="molecule type" value="Genomic_DNA"/>
</dbReference>
<sequence length="396" mass="41437">MVIRGSLAVATGTLLAVAVWVALRRDDGSSTLVVLLAVPFAVVAATVFARPFPSNSPHRYGWLTVLTLLWIALASEEATATYLALVLFVLYLLLLPSPWGAVVTGVVTALAVVLSAAVAGPSTGAILGPVLSGVAAIAIAAVVQSLSAVSESRRQLIDELVRTRGLLAESERQAGIITERERLAHEIHDTVAQGLSSIQLLLHAAEREIPEDSPALPRMILARDTAAQSLRETRAIIAALQPDDLQGSSFPEALRRLAASASGDGLEVTVDIEDAADDSCPELPMKVEAGLLRIAQSAVSNVRQHSGAARARITLTVEPASVRLDIVDDGSGFDPAEVEGRSVERAGEGHIGMSAMRHRARSIGGTLEVESSPGQGTAVVVSVPRGAKPDRTGDRQ</sequence>
<evidence type="ECO:0000256" key="12">
    <source>
        <dbReference type="ARBA" id="ARBA00023012"/>
    </source>
</evidence>
<dbReference type="GO" id="GO:0046872">
    <property type="term" value="F:metal ion binding"/>
    <property type="evidence" value="ECO:0007669"/>
    <property type="project" value="UniProtKB-KW"/>
</dbReference>
<keyword evidence="17" id="KW-1133">Transmembrane helix</keyword>
<evidence type="ECO:0000256" key="15">
    <source>
        <dbReference type="ARBA" id="ARBA00030800"/>
    </source>
</evidence>
<evidence type="ECO:0000256" key="4">
    <source>
        <dbReference type="ARBA" id="ARBA00012438"/>
    </source>
</evidence>
<keyword evidence="13" id="KW-0411">Iron-sulfur</keyword>
<evidence type="ECO:0000256" key="6">
    <source>
        <dbReference type="ARBA" id="ARBA00022485"/>
    </source>
</evidence>
<feature type="compositionally biased region" description="Basic and acidic residues" evidence="16">
    <location>
        <begin position="387"/>
        <end position="396"/>
    </location>
</feature>
<dbReference type="InterPro" id="IPR017205">
    <property type="entry name" value="Sig_transdc_His_kinase_ChrS"/>
</dbReference>
<evidence type="ECO:0000256" key="9">
    <source>
        <dbReference type="ARBA" id="ARBA00022723"/>
    </source>
</evidence>
<comment type="cofactor">
    <cofactor evidence="2">
        <name>[4Fe-4S] cluster</name>
        <dbReference type="ChEBI" id="CHEBI:49883"/>
    </cofactor>
</comment>
<feature type="region of interest" description="Disordered" evidence="16">
    <location>
        <begin position="366"/>
        <end position="396"/>
    </location>
</feature>
<keyword evidence="8 19" id="KW-0808">Transferase</keyword>
<evidence type="ECO:0000256" key="10">
    <source>
        <dbReference type="ARBA" id="ARBA00022777"/>
    </source>
</evidence>
<evidence type="ECO:0000256" key="8">
    <source>
        <dbReference type="ARBA" id="ARBA00022679"/>
    </source>
</evidence>
<dbReference type="PANTHER" id="PTHR24421">
    <property type="entry name" value="NITRATE/NITRITE SENSOR PROTEIN NARX-RELATED"/>
    <property type="match status" value="1"/>
</dbReference>
<comment type="catalytic activity">
    <reaction evidence="1">
        <text>ATP + protein L-histidine = ADP + protein N-phospho-L-histidine.</text>
        <dbReference type="EC" id="2.7.13.3"/>
    </reaction>
</comment>
<keyword evidence="20" id="KW-1185">Reference proteome</keyword>
<feature type="transmembrane region" description="Helical" evidence="17">
    <location>
        <begin position="29"/>
        <end position="48"/>
    </location>
</feature>
<evidence type="ECO:0000256" key="11">
    <source>
        <dbReference type="ARBA" id="ARBA00023004"/>
    </source>
</evidence>
<keyword evidence="6" id="KW-0004">4Fe-4S</keyword>
<dbReference type="PROSITE" id="PS50109">
    <property type="entry name" value="HIS_KIN"/>
    <property type="match status" value="1"/>
</dbReference>
<evidence type="ECO:0000256" key="16">
    <source>
        <dbReference type="SAM" id="MobiDB-lite"/>
    </source>
</evidence>
<dbReference type="KEGG" id="cpre:Csp1_25520"/>
<gene>
    <name evidence="19" type="primary">liaS</name>
    <name evidence="19" type="ORF">Csp1_25520</name>
</gene>
<comment type="subcellular location">
    <subcellularLocation>
        <location evidence="3">Cytoplasm</location>
    </subcellularLocation>
</comment>
<evidence type="ECO:0000256" key="1">
    <source>
        <dbReference type="ARBA" id="ARBA00000085"/>
    </source>
</evidence>
<keyword evidence="11" id="KW-0408">Iron</keyword>
<evidence type="ECO:0000256" key="14">
    <source>
        <dbReference type="ARBA" id="ARBA00024827"/>
    </source>
</evidence>
<feature type="transmembrane region" description="Helical" evidence="17">
    <location>
        <begin position="7"/>
        <end position="23"/>
    </location>
</feature>
<dbReference type="Proteomes" id="UP000247696">
    <property type="component" value="Chromosome"/>
</dbReference>
<proteinExistence type="predicted"/>
<feature type="domain" description="Histidine kinase" evidence="18">
    <location>
        <begin position="182"/>
        <end position="387"/>
    </location>
</feature>
<dbReference type="Gene3D" id="3.30.565.10">
    <property type="entry name" value="Histidine kinase-like ATPase, C-terminal domain"/>
    <property type="match status" value="1"/>
</dbReference>
<dbReference type="InterPro" id="IPR005467">
    <property type="entry name" value="His_kinase_dom"/>
</dbReference>
<dbReference type="InterPro" id="IPR003594">
    <property type="entry name" value="HATPase_dom"/>
</dbReference>
<dbReference type="InterPro" id="IPR011712">
    <property type="entry name" value="Sig_transdc_His_kin_sub3_dim/P"/>
</dbReference>
<dbReference type="GO" id="GO:0051539">
    <property type="term" value="F:4 iron, 4 sulfur cluster binding"/>
    <property type="evidence" value="ECO:0007669"/>
    <property type="project" value="UniProtKB-KW"/>
</dbReference>
<dbReference type="PRINTS" id="PR00344">
    <property type="entry name" value="BCTRLSENSOR"/>
</dbReference>
<keyword evidence="17" id="KW-0812">Transmembrane</keyword>
<comment type="function">
    <text evidence="14">Member of the two-component regulatory system NreB/NreC involved in the control of dissimilatory nitrate/nitrite reduction in response to oxygen. NreB functions as a direct oxygen sensor histidine kinase which is autophosphorylated, in the absence of oxygen, probably at the conserved histidine residue, and transfers its phosphate group probably to a conserved aspartate residue of NreC. NreB/NreC activates the expression of the nitrate (narGHJI) and nitrite (nir) reductase operons, as well as the putative nitrate transporter gene narT.</text>
</comment>
<organism evidence="19 20">
    <name type="scientific">Corynebacterium provencense</name>
    <dbReference type="NCBI Taxonomy" id="1737425"/>
    <lineage>
        <taxon>Bacteria</taxon>
        <taxon>Bacillati</taxon>
        <taxon>Actinomycetota</taxon>
        <taxon>Actinomycetes</taxon>
        <taxon>Mycobacteriales</taxon>
        <taxon>Corynebacteriaceae</taxon>
        <taxon>Corynebacterium</taxon>
    </lineage>
</organism>
<evidence type="ECO:0000256" key="17">
    <source>
        <dbReference type="SAM" id="Phobius"/>
    </source>
</evidence>
<dbReference type="PANTHER" id="PTHR24421:SF62">
    <property type="entry name" value="SENSORY TRANSDUCTION HISTIDINE KINASE"/>
    <property type="match status" value="1"/>
</dbReference>
<feature type="transmembrane region" description="Helical" evidence="17">
    <location>
        <begin position="126"/>
        <end position="146"/>
    </location>
</feature>
<keyword evidence="10 19" id="KW-0418">Kinase</keyword>
<dbReference type="Pfam" id="PF02518">
    <property type="entry name" value="HATPase_c"/>
    <property type="match status" value="1"/>
</dbReference>
<keyword evidence="7" id="KW-0963">Cytoplasm</keyword>
<keyword evidence="12" id="KW-0902">Two-component regulatory system</keyword>
<dbReference type="EC" id="2.7.13.3" evidence="4"/>
<dbReference type="STRING" id="1737425.GCA_900049755_01342"/>
<dbReference type="Pfam" id="PF07730">
    <property type="entry name" value="HisKA_3"/>
    <property type="match status" value="1"/>
</dbReference>
<dbReference type="PIRSF" id="PIRSF037434">
    <property type="entry name" value="STHK_ChrS"/>
    <property type="match status" value="1"/>
</dbReference>
<evidence type="ECO:0000256" key="3">
    <source>
        <dbReference type="ARBA" id="ARBA00004496"/>
    </source>
</evidence>
<dbReference type="GO" id="GO:0016020">
    <property type="term" value="C:membrane"/>
    <property type="evidence" value="ECO:0007669"/>
    <property type="project" value="InterPro"/>
</dbReference>
<accession>A0A2Z3YWG5</accession>
<evidence type="ECO:0000256" key="5">
    <source>
        <dbReference type="ARBA" id="ARBA00017322"/>
    </source>
</evidence>
<dbReference type="InterPro" id="IPR036890">
    <property type="entry name" value="HATPase_C_sf"/>
</dbReference>
<dbReference type="InterPro" id="IPR050482">
    <property type="entry name" value="Sensor_HK_TwoCompSys"/>
</dbReference>
<dbReference type="SMART" id="SM00387">
    <property type="entry name" value="HATPase_c"/>
    <property type="match status" value="1"/>
</dbReference>
<dbReference type="GO" id="GO:0000155">
    <property type="term" value="F:phosphorelay sensor kinase activity"/>
    <property type="evidence" value="ECO:0007669"/>
    <property type="project" value="InterPro"/>
</dbReference>
<protein>
    <recommendedName>
        <fullName evidence="5">Oxygen sensor histidine kinase NreB</fullName>
        <ecNumber evidence="4">2.7.13.3</ecNumber>
    </recommendedName>
    <alternativeName>
        <fullName evidence="15">Nitrogen regulation protein B</fullName>
    </alternativeName>
</protein>
<reference evidence="20" key="1">
    <citation type="submission" date="2017-11" db="EMBL/GenBank/DDBJ databases">
        <title>Otitis media/interna in a cat caused by the recently described species Corynebacterium provencense.</title>
        <authorList>
            <person name="Kittl S."/>
            <person name="Brodard I."/>
            <person name="Rychener L."/>
            <person name="Jores J."/>
            <person name="Roosje P."/>
            <person name="Gobeli Brawand S."/>
        </authorList>
    </citation>
    <scope>NUCLEOTIDE SEQUENCE [LARGE SCALE GENOMIC DNA]</scope>
    <source>
        <strain evidence="20">17KM38</strain>
    </source>
</reference>
<dbReference type="GO" id="GO:0046983">
    <property type="term" value="F:protein dimerization activity"/>
    <property type="evidence" value="ECO:0007669"/>
    <property type="project" value="InterPro"/>
</dbReference>
<evidence type="ECO:0000313" key="19">
    <source>
        <dbReference type="EMBL" id="AWT27300.1"/>
    </source>
</evidence>
<dbReference type="SUPFAM" id="SSF55874">
    <property type="entry name" value="ATPase domain of HSP90 chaperone/DNA topoisomerase II/histidine kinase"/>
    <property type="match status" value="1"/>
</dbReference>
<dbReference type="GO" id="GO:0005737">
    <property type="term" value="C:cytoplasm"/>
    <property type="evidence" value="ECO:0007669"/>
    <property type="project" value="UniProtKB-SubCell"/>
</dbReference>
<evidence type="ECO:0000256" key="2">
    <source>
        <dbReference type="ARBA" id="ARBA00001966"/>
    </source>
</evidence>
<dbReference type="InterPro" id="IPR004358">
    <property type="entry name" value="Sig_transdc_His_kin-like_C"/>
</dbReference>
<dbReference type="Gene3D" id="1.20.5.1930">
    <property type="match status" value="1"/>
</dbReference>
<evidence type="ECO:0000256" key="13">
    <source>
        <dbReference type="ARBA" id="ARBA00023014"/>
    </source>
</evidence>
<evidence type="ECO:0000256" key="7">
    <source>
        <dbReference type="ARBA" id="ARBA00022490"/>
    </source>
</evidence>
<dbReference type="AlphaFoldDB" id="A0A2Z3YWG5"/>
<feature type="transmembrane region" description="Helical" evidence="17">
    <location>
        <begin position="99"/>
        <end position="119"/>
    </location>
</feature>